<keyword evidence="1" id="KW-0812">Transmembrane</keyword>
<proteinExistence type="predicted"/>
<name>A0A0P6W1S3_9BACI</name>
<gene>
    <name evidence="2" type="ORF">AM506_09890</name>
</gene>
<evidence type="ECO:0000256" key="1">
    <source>
        <dbReference type="SAM" id="Phobius"/>
    </source>
</evidence>
<reference evidence="2 3" key="1">
    <citation type="submission" date="2015-08" db="EMBL/GenBank/DDBJ databases">
        <title>Draft Genome Sequence of Bacillus vietnamensis UCD-SED5.</title>
        <authorList>
            <person name="Lee R.D."/>
            <person name="Jospin G."/>
            <person name="Lang J.M."/>
            <person name="Coil D.A."/>
            <person name="Eisen J.A."/>
        </authorList>
    </citation>
    <scope>NUCLEOTIDE SEQUENCE [LARGE SCALE GENOMIC DNA]</scope>
    <source>
        <strain evidence="2 3">UCD-SED5</strain>
    </source>
</reference>
<dbReference type="AlphaFoldDB" id="A0A0P6W1S3"/>
<dbReference type="Proteomes" id="UP000050398">
    <property type="component" value="Unassembled WGS sequence"/>
</dbReference>
<feature type="transmembrane region" description="Helical" evidence="1">
    <location>
        <begin position="6"/>
        <end position="24"/>
    </location>
</feature>
<feature type="transmembrane region" description="Helical" evidence="1">
    <location>
        <begin position="55"/>
        <end position="72"/>
    </location>
</feature>
<feature type="transmembrane region" description="Helical" evidence="1">
    <location>
        <begin position="166"/>
        <end position="186"/>
    </location>
</feature>
<feature type="transmembrane region" description="Helical" evidence="1">
    <location>
        <begin position="79"/>
        <end position="101"/>
    </location>
</feature>
<sequence length="206" mass="23334">MLMDGILYLWLLWGIWVYTTFLLRKSHPDRFRYSFLSLLLICVFPYGKMAGSVEVSYPVIVLALICIVYIRNLRLREKLYMLAVVLSMGMIYAGIALISIYDPVLMFMDRDIILSLSLVTVGILFYSHSSQFWIRLIAVALSSVIGDFFLSIPLNKVGFHYSIGGPAYLDVLALTIGLLSALKIVVEMNQAVHIKTQPNKGEMKNL</sequence>
<dbReference type="PATRIC" id="fig|218284.4.peg.3641"/>
<feature type="transmembrane region" description="Helical" evidence="1">
    <location>
        <begin position="107"/>
        <end position="126"/>
    </location>
</feature>
<feature type="transmembrane region" description="Helical" evidence="1">
    <location>
        <begin position="31"/>
        <end position="49"/>
    </location>
</feature>
<evidence type="ECO:0000313" key="3">
    <source>
        <dbReference type="Proteomes" id="UP000050398"/>
    </source>
</evidence>
<dbReference type="InterPro" id="IPR014617">
    <property type="entry name" value="YphA_Bacsu"/>
</dbReference>
<organism evidence="2 3">
    <name type="scientific">Rossellomorea vietnamensis</name>
    <dbReference type="NCBI Taxonomy" id="218284"/>
    <lineage>
        <taxon>Bacteria</taxon>
        <taxon>Bacillati</taxon>
        <taxon>Bacillota</taxon>
        <taxon>Bacilli</taxon>
        <taxon>Bacillales</taxon>
        <taxon>Bacillaceae</taxon>
        <taxon>Rossellomorea</taxon>
    </lineage>
</organism>
<evidence type="ECO:0000313" key="2">
    <source>
        <dbReference type="EMBL" id="KPL59763.1"/>
    </source>
</evidence>
<comment type="caution">
    <text evidence="2">The sequence shown here is derived from an EMBL/GenBank/DDBJ whole genome shotgun (WGS) entry which is preliminary data.</text>
</comment>
<keyword evidence="1" id="KW-1133">Transmembrane helix</keyword>
<keyword evidence="1" id="KW-0472">Membrane</keyword>
<feature type="transmembrane region" description="Helical" evidence="1">
    <location>
        <begin position="133"/>
        <end position="154"/>
    </location>
</feature>
<dbReference type="Pfam" id="PF24124">
    <property type="entry name" value="YphA"/>
    <property type="match status" value="1"/>
</dbReference>
<protein>
    <submittedName>
        <fullName evidence="2">Uncharacterized protein</fullName>
    </submittedName>
</protein>
<accession>A0A0P6W1S3</accession>
<dbReference type="EMBL" id="LIXZ01000006">
    <property type="protein sequence ID" value="KPL59763.1"/>
    <property type="molecule type" value="Genomic_DNA"/>
</dbReference>